<name>A0A1B7LWL0_9MICC</name>
<dbReference type="SUPFAM" id="SSF55729">
    <property type="entry name" value="Acyl-CoA N-acyltransferases (Nat)"/>
    <property type="match status" value="1"/>
</dbReference>
<dbReference type="PANTHER" id="PTHR43451:SF1">
    <property type="entry name" value="ACETYLTRANSFERASE"/>
    <property type="match status" value="1"/>
</dbReference>
<keyword evidence="3" id="KW-1185">Reference proteome</keyword>
<accession>A0A1B7LWL0</accession>
<evidence type="ECO:0000313" key="3">
    <source>
        <dbReference type="Proteomes" id="UP000078292"/>
    </source>
</evidence>
<dbReference type="EMBL" id="LXEY01000022">
    <property type="protein sequence ID" value="OAV59395.1"/>
    <property type="molecule type" value="Genomic_DNA"/>
</dbReference>
<dbReference type="STRING" id="1837282.A6F49_16215"/>
<evidence type="ECO:0000313" key="2">
    <source>
        <dbReference type="EMBL" id="OAV59395.1"/>
    </source>
</evidence>
<dbReference type="PANTHER" id="PTHR43451">
    <property type="entry name" value="ACETYLTRANSFERASE (GNAT) FAMILY PROTEIN"/>
    <property type="match status" value="1"/>
</dbReference>
<gene>
    <name evidence="2" type="ORF">A6F49_16215</name>
</gene>
<dbReference type="PROSITE" id="PS51186">
    <property type="entry name" value="GNAT"/>
    <property type="match status" value="1"/>
</dbReference>
<proteinExistence type="predicted"/>
<evidence type="ECO:0000259" key="1">
    <source>
        <dbReference type="PROSITE" id="PS51186"/>
    </source>
</evidence>
<dbReference type="InterPro" id="IPR016181">
    <property type="entry name" value="Acyl_CoA_acyltransferase"/>
</dbReference>
<dbReference type="Pfam" id="PF13673">
    <property type="entry name" value="Acetyltransf_10"/>
    <property type="match status" value="1"/>
</dbReference>
<dbReference type="InterPro" id="IPR000182">
    <property type="entry name" value="GNAT_dom"/>
</dbReference>
<dbReference type="Proteomes" id="UP000078292">
    <property type="component" value="Unassembled WGS sequence"/>
</dbReference>
<comment type="caution">
    <text evidence="2">The sequence shown here is derived from an EMBL/GenBank/DDBJ whole genome shotgun (WGS) entry which is preliminary data.</text>
</comment>
<dbReference type="Gene3D" id="3.40.630.30">
    <property type="match status" value="1"/>
</dbReference>
<organism evidence="2 3">
    <name type="scientific">Enteractinococcus helveticum</name>
    <dbReference type="NCBI Taxonomy" id="1837282"/>
    <lineage>
        <taxon>Bacteria</taxon>
        <taxon>Bacillati</taxon>
        <taxon>Actinomycetota</taxon>
        <taxon>Actinomycetes</taxon>
        <taxon>Micrococcales</taxon>
        <taxon>Micrococcaceae</taxon>
    </lineage>
</organism>
<dbReference type="AlphaFoldDB" id="A0A1B7LWL0"/>
<protein>
    <recommendedName>
        <fullName evidence="1">N-acetyltransferase domain-containing protein</fullName>
    </recommendedName>
</protein>
<reference evidence="2 3" key="1">
    <citation type="submission" date="2016-04" db="EMBL/GenBank/DDBJ databases">
        <title>First whole genome shotgun sequence of the bacterium Enteractinococcus sp. strain UASWS1574.</title>
        <authorList>
            <person name="Crovadore J."/>
            <person name="Chablais R."/>
            <person name="Lefort F."/>
        </authorList>
    </citation>
    <scope>NUCLEOTIDE SEQUENCE [LARGE SCALE GENOMIC DNA]</scope>
    <source>
        <strain evidence="2 3">UASWS1574</strain>
    </source>
</reference>
<dbReference type="InterPro" id="IPR052564">
    <property type="entry name" value="N-acetyltrans/Recomb-assoc"/>
</dbReference>
<dbReference type="CDD" id="cd04301">
    <property type="entry name" value="NAT_SF"/>
    <property type="match status" value="1"/>
</dbReference>
<sequence length="167" mass="18809">MSTRATSPRISIRAYASTDAEPTMRIFQEAIRVTASLDYTPEQLAAWARSQQRDLSTWDASMRRRHSYVAVVNERLAGFSDVSESGYIDMMYVAPEFAGRGVARELITFLEERAQSYGARRLTANVSITARAFFEAVGFAVEAEQYPAVDDVVLTNYRMAKDLESRD</sequence>
<feature type="domain" description="N-acetyltransferase" evidence="1">
    <location>
        <begin position="10"/>
        <end position="164"/>
    </location>
</feature>
<dbReference type="GO" id="GO:0016747">
    <property type="term" value="F:acyltransferase activity, transferring groups other than amino-acyl groups"/>
    <property type="evidence" value="ECO:0007669"/>
    <property type="project" value="InterPro"/>
</dbReference>
<dbReference type="RefSeq" id="WP_043058662.1">
    <property type="nucleotide sequence ID" value="NZ_LXEY01000022.1"/>
</dbReference>